<dbReference type="InterPro" id="IPR015414">
    <property type="entry name" value="TMEM64"/>
</dbReference>
<accession>A0ABP0PK49</accession>
<keyword evidence="8" id="KW-1185">Reference proteome</keyword>
<evidence type="ECO:0000256" key="4">
    <source>
        <dbReference type="ARBA" id="ARBA00022989"/>
    </source>
</evidence>
<evidence type="ECO:0000256" key="6">
    <source>
        <dbReference type="SAM" id="Phobius"/>
    </source>
</evidence>
<name>A0ABP0PK49_9DINO</name>
<evidence type="ECO:0000256" key="5">
    <source>
        <dbReference type="ARBA" id="ARBA00023136"/>
    </source>
</evidence>
<evidence type="ECO:0000313" key="7">
    <source>
        <dbReference type="EMBL" id="CAK9075893.1"/>
    </source>
</evidence>
<dbReference type="PANTHER" id="PTHR12677:SF59">
    <property type="entry name" value="GOLGI APPARATUS MEMBRANE PROTEIN TVP38-RELATED"/>
    <property type="match status" value="1"/>
</dbReference>
<feature type="transmembrane region" description="Helical" evidence="6">
    <location>
        <begin position="297"/>
        <end position="315"/>
    </location>
</feature>
<evidence type="ECO:0000313" key="8">
    <source>
        <dbReference type="Proteomes" id="UP001642464"/>
    </source>
</evidence>
<evidence type="ECO:0000256" key="3">
    <source>
        <dbReference type="ARBA" id="ARBA00022692"/>
    </source>
</evidence>
<dbReference type="EMBL" id="CAXAMM010036546">
    <property type="protein sequence ID" value="CAK9075893.1"/>
    <property type="molecule type" value="Genomic_DNA"/>
</dbReference>
<proteinExistence type="predicted"/>
<gene>
    <name evidence="7" type="ORF">SCF082_LOCUS36679</name>
</gene>
<reference evidence="7 8" key="1">
    <citation type="submission" date="2024-02" db="EMBL/GenBank/DDBJ databases">
        <authorList>
            <person name="Chen Y."/>
            <person name="Shah S."/>
            <person name="Dougan E. K."/>
            <person name="Thang M."/>
            <person name="Chan C."/>
        </authorList>
    </citation>
    <scope>NUCLEOTIDE SEQUENCE [LARGE SCALE GENOMIC DNA]</scope>
</reference>
<comment type="subcellular location">
    <subcellularLocation>
        <location evidence="1">Cell membrane</location>
        <topology evidence="1">Multi-pass membrane protein</topology>
    </subcellularLocation>
</comment>
<organism evidence="7 8">
    <name type="scientific">Durusdinium trenchii</name>
    <dbReference type="NCBI Taxonomy" id="1381693"/>
    <lineage>
        <taxon>Eukaryota</taxon>
        <taxon>Sar</taxon>
        <taxon>Alveolata</taxon>
        <taxon>Dinophyceae</taxon>
        <taxon>Suessiales</taxon>
        <taxon>Symbiodiniaceae</taxon>
        <taxon>Durusdinium</taxon>
    </lineage>
</organism>
<protein>
    <submittedName>
        <fullName evidence="7">Membrane protein</fullName>
    </submittedName>
</protein>
<dbReference type="Proteomes" id="UP001642464">
    <property type="component" value="Unassembled WGS sequence"/>
</dbReference>
<comment type="caution">
    <text evidence="7">The sequence shown here is derived from an EMBL/GenBank/DDBJ whole genome shotgun (WGS) entry which is preliminary data.</text>
</comment>
<keyword evidence="4 6" id="KW-1133">Transmembrane helix</keyword>
<sequence length="451" mass="50060">MESMEGIQPLSLEDGNSRCCPPADAPSMGWRQLRKGRTLRPLLLFFLLPFAGTAWLGRKDREEVSESSMPLDVDFVELEVPGPAGRFQVSKLYVPLAPEIVRWMNTSDLKFSISIDTTLLTQLPRIHVLAKGEPLRIGNLTSDEGIHTILELPENVDARACKVAVIVALADVGNGEATPTKALLLICQAMKDCRFDTWIHSRFLGADNRRECSHVLDVFGTAEQMGGKVELVRSLDSRSGYFPRGTTGVIQDVVNDTEGKHLRLHLLLDGPHQSQFVTLNAEDFAKLKVLESEERNIRMVVGIVLITGLFLYGILDHHHLSVLLKRFVAWCRTLGIWAAMMLFVVSSILPVIMLPVFPIMALSGPLFTEMNDGEAVLGGSIAFLVVFGGLWVGSVLAFALGKTLLHDYARRASKQSRFLRRLNRSWAESRLSSWLGACQSYLPKSSTMHVQ</sequence>
<keyword evidence="3 6" id="KW-0812">Transmembrane</keyword>
<dbReference type="PANTHER" id="PTHR12677">
    <property type="entry name" value="GOLGI APPARATUS MEMBRANE PROTEIN TVP38-RELATED"/>
    <property type="match status" value="1"/>
</dbReference>
<keyword evidence="2" id="KW-1003">Cell membrane</keyword>
<evidence type="ECO:0000256" key="2">
    <source>
        <dbReference type="ARBA" id="ARBA00022475"/>
    </source>
</evidence>
<feature type="transmembrane region" description="Helical" evidence="6">
    <location>
        <begin position="336"/>
        <end position="361"/>
    </location>
</feature>
<evidence type="ECO:0000256" key="1">
    <source>
        <dbReference type="ARBA" id="ARBA00004651"/>
    </source>
</evidence>
<keyword evidence="5 6" id="KW-0472">Membrane</keyword>
<feature type="transmembrane region" description="Helical" evidence="6">
    <location>
        <begin position="381"/>
        <end position="401"/>
    </location>
</feature>